<feature type="non-terminal residue" evidence="2">
    <location>
        <position position="1"/>
    </location>
</feature>
<feature type="region of interest" description="Disordered" evidence="1">
    <location>
        <begin position="203"/>
        <end position="255"/>
    </location>
</feature>
<accession>A0A2J7RM89</accession>
<feature type="region of interest" description="Disordered" evidence="1">
    <location>
        <begin position="1"/>
        <end position="33"/>
    </location>
</feature>
<name>A0A2J7RM89_9NEOP</name>
<dbReference type="AlphaFoldDB" id="A0A2J7RM89"/>
<feature type="compositionally biased region" description="Acidic residues" evidence="1">
    <location>
        <begin position="154"/>
        <end position="167"/>
    </location>
</feature>
<organism evidence="2 3">
    <name type="scientific">Cryptotermes secundus</name>
    <dbReference type="NCBI Taxonomy" id="105785"/>
    <lineage>
        <taxon>Eukaryota</taxon>
        <taxon>Metazoa</taxon>
        <taxon>Ecdysozoa</taxon>
        <taxon>Arthropoda</taxon>
        <taxon>Hexapoda</taxon>
        <taxon>Insecta</taxon>
        <taxon>Pterygota</taxon>
        <taxon>Neoptera</taxon>
        <taxon>Polyneoptera</taxon>
        <taxon>Dictyoptera</taxon>
        <taxon>Blattodea</taxon>
        <taxon>Blattoidea</taxon>
        <taxon>Termitoidae</taxon>
        <taxon>Kalotermitidae</taxon>
        <taxon>Cryptotermitinae</taxon>
        <taxon>Cryptotermes</taxon>
    </lineage>
</organism>
<feature type="compositionally biased region" description="Acidic residues" evidence="1">
    <location>
        <begin position="242"/>
        <end position="255"/>
    </location>
</feature>
<feature type="compositionally biased region" description="Basic residues" evidence="1">
    <location>
        <begin position="7"/>
        <end position="18"/>
    </location>
</feature>
<proteinExistence type="predicted"/>
<feature type="region of interest" description="Disordered" evidence="1">
    <location>
        <begin position="62"/>
        <end position="167"/>
    </location>
</feature>
<evidence type="ECO:0000313" key="3">
    <source>
        <dbReference type="Proteomes" id="UP000235965"/>
    </source>
</evidence>
<reference evidence="2 3" key="1">
    <citation type="submission" date="2017-12" db="EMBL/GenBank/DDBJ databases">
        <title>Hemimetabolous genomes reveal molecular basis of termite eusociality.</title>
        <authorList>
            <person name="Harrison M.C."/>
            <person name="Jongepier E."/>
            <person name="Robertson H.M."/>
            <person name="Arning N."/>
            <person name="Bitard-Feildel T."/>
            <person name="Chao H."/>
            <person name="Childers C.P."/>
            <person name="Dinh H."/>
            <person name="Doddapaneni H."/>
            <person name="Dugan S."/>
            <person name="Gowin J."/>
            <person name="Greiner C."/>
            <person name="Han Y."/>
            <person name="Hu H."/>
            <person name="Hughes D.S.T."/>
            <person name="Huylmans A.-K."/>
            <person name="Kemena C."/>
            <person name="Kremer L.P.M."/>
            <person name="Lee S.L."/>
            <person name="Lopez-Ezquerra A."/>
            <person name="Mallet L."/>
            <person name="Monroy-Kuhn J.M."/>
            <person name="Moser A."/>
            <person name="Murali S.C."/>
            <person name="Muzny D.M."/>
            <person name="Otani S."/>
            <person name="Piulachs M.-D."/>
            <person name="Poelchau M."/>
            <person name="Qu J."/>
            <person name="Schaub F."/>
            <person name="Wada-Katsumata A."/>
            <person name="Worley K.C."/>
            <person name="Xie Q."/>
            <person name="Ylla G."/>
            <person name="Poulsen M."/>
            <person name="Gibbs R.A."/>
            <person name="Schal C."/>
            <person name="Richards S."/>
            <person name="Belles X."/>
            <person name="Korb J."/>
            <person name="Bornberg-Bauer E."/>
        </authorList>
    </citation>
    <scope>NUCLEOTIDE SEQUENCE [LARGE SCALE GENOMIC DNA]</scope>
    <source>
        <tissue evidence="2">Whole body</tissue>
    </source>
</reference>
<feature type="compositionally biased region" description="Polar residues" evidence="1">
    <location>
        <begin position="70"/>
        <end position="80"/>
    </location>
</feature>
<evidence type="ECO:0000313" key="2">
    <source>
        <dbReference type="EMBL" id="PNF41946.1"/>
    </source>
</evidence>
<keyword evidence="3" id="KW-1185">Reference proteome</keyword>
<sequence length="370" mass="43265">KISLSPRYKKSWQRKLSKKYPQTKQKEDLGLTSSNRFFSDTVQRIQRPENGPEIADVRTDQRIKKGLSPDTYSFKAQKNSPNHHRITYKEESNSRNSWKPIRGHKIVNSFKSRYKTTTSNPLSPGEETSAYKDKRQNSEEEEDPYGNKHMFGDDSGDSDEDYDDIDDYTSKIQKALKSDGSNIGLQEMYQQKDDSVQRYLDHVPYPAKIKDDTRETSAYKDKRQYSEEEEDPYGNKHMFGDDSGDSDEDYDDIDDYTSKIQKALKSDGSNIGLQEMYQQKDDSVQRYLDHVPYPAKIKDDTRRYEHGSSYRSSENETEDNERTQNIIHSRIDHLKEMTKRGMANNFYSEQNSRAPTHGKIANDRIKWVKF</sequence>
<feature type="compositionally biased region" description="Basic and acidic residues" evidence="1">
    <location>
        <begin position="298"/>
        <end position="308"/>
    </location>
</feature>
<feature type="compositionally biased region" description="Basic and acidic residues" evidence="1">
    <location>
        <begin position="129"/>
        <end position="138"/>
    </location>
</feature>
<comment type="caution">
    <text evidence="2">The sequence shown here is derived from an EMBL/GenBank/DDBJ whole genome shotgun (WGS) entry which is preliminary data.</text>
</comment>
<dbReference type="InParanoid" id="A0A2J7RM89"/>
<evidence type="ECO:0000256" key="1">
    <source>
        <dbReference type="SAM" id="MobiDB-lite"/>
    </source>
</evidence>
<feature type="compositionally biased region" description="Basic and acidic residues" evidence="1">
    <location>
        <begin position="208"/>
        <end position="226"/>
    </location>
</feature>
<dbReference type="Proteomes" id="UP000235965">
    <property type="component" value="Unassembled WGS sequence"/>
</dbReference>
<feature type="region of interest" description="Disordered" evidence="1">
    <location>
        <begin position="298"/>
        <end position="322"/>
    </location>
</feature>
<dbReference type="EMBL" id="NEVH01002568">
    <property type="protein sequence ID" value="PNF41946.1"/>
    <property type="molecule type" value="Genomic_DNA"/>
</dbReference>
<gene>
    <name evidence="2" type="ORF">B7P43_G14630</name>
</gene>
<feature type="compositionally biased region" description="Polar residues" evidence="1">
    <location>
        <begin position="109"/>
        <end position="122"/>
    </location>
</feature>
<protein>
    <submittedName>
        <fullName evidence="2">Uncharacterized protein</fullName>
    </submittedName>
</protein>